<dbReference type="CDD" id="cd01357">
    <property type="entry name" value="Aspartase"/>
    <property type="match status" value="1"/>
</dbReference>
<dbReference type="FunFam" id="1.20.200.10:FF:000001">
    <property type="entry name" value="Fumarate hydratase, mitochondrial"/>
    <property type="match status" value="1"/>
</dbReference>
<dbReference type="Gene3D" id="1.20.200.10">
    <property type="entry name" value="Fumarase/aspartase (Central domain)"/>
    <property type="match status" value="1"/>
</dbReference>
<sequence length="469" mass="50509">MAGARESAARIETDPLGDFPVPIDAYYGIHTARALANFDLLGRPCHPELIRALAQVKLACARTNAELGFLPAEEADAILAACREIVAGRLHEWIRVDALQGGAGTSLNMNLNEVIANRAEELLGGSLGQYRRVHPIHQVNLHQSTNDVFPTALKVAALVALERLEQGIARLQSAFQTQEHACEGIVKMGRTQLQDACPMTVGAAFGAWSEAFARDRWRVFKCRERLRVVNLGGTAIGTGLTAPRDYIFRVTDRLREETRLNLARAENLLDATQNADVYVEVSGILKAHAVNLYKISSDLRLLASGPRAGLGELRLPPVQAGSSIMPGKVNPVICEAVGQAAMTAIGNDAMITQACQSGQLELNAFLPLVANALLESLAVLERACLTLAERCVAGIEVNVEHCRDQVEGSWALVTALVPALGYETASRIAKQAAASNRRVRDLVLEQGLLDAPTLDRLLSPAAMTALGFR</sequence>
<reference evidence="4 5" key="1">
    <citation type="submission" date="2019-03" db="EMBL/GenBank/DDBJ databases">
        <title>Genomic Encyclopedia of Type Strains, Phase IV (KMG-IV): sequencing the most valuable type-strain genomes for metagenomic binning, comparative biology and taxonomic classification.</title>
        <authorList>
            <person name="Goeker M."/>
        </authorList>
    </citation>
    <scope>NUCLEOTIDE SEQUENCE [LARGE SCALE GENOMIC DNA]</scope>
    <source>
        <strain evidence="4 5">DSM 13587</strain>
    </source>
</reference>
<evidence type="ECO:0000256" key="1">
    <source>
        <dbReference type="ARBA" id="ARBA00023239"/>
    </source>
</evidence>
<dbReference type="Gene3D" id="1.10.40.30">
    <property type="entry name" value="Fumarase/aspartase (C-terminal domain)"/>
    <property type="match status" value="1"/>
</dbReference>
<evidence type="ECO:0000259" key="3">
    <source>
        <dbReference type="Pfam" id="PF10415"/>
    </source>
</evidence>
<dbReference type="GO" id="GO:0008797">
    <property type="term" value="F:aspartate ammonia-lyase activity"/>
    <property type="evidence" value="ECO:0007669"/>
    <property type="project" value="TreeGrafter"/>
</dbReference>
<dbReference type="InterPro" id="IPR018951">
    <property type="entry name" value="Fumarase_C_C"/>
</dbReference>
<dbReference type="PANTHER" id="PTHR42696">
    <property type="entry name" value="ASPARTATE AMMONIA-LYASE"/>
    <property type="match status" value="1"/>
</dbReference>
<keyword evidence="1 4" id="KW-0456">Lyase</keyword>
<gene>
    <name evidence="4" type="ORF">EDC35_1109</name>
</gene>
<dbReference type="Pfam" id="PF10415">
    <property type="entry name" value="FumaraseC_C"/>
    <property type="match status" value="1"/>
</dbReference>
<dbReference type="EMBL" id="SMAO01000010">
    <property type="protein sequence ID" value="TCT18962.1"/>
    <property type="molecule type" value="Genomic_DNA"/>
</dbReference>
<dbReference type="Pfam" id="PF00206">
    <property type="entry name" value="Lyase_1"/>
    <property type="match status" value="1"/>
</dbReference>
<comment type="caution">
    <text evidence="4">The sequence shown here is derived from an EMBL/GenBank/DDBJ whole genome shotgun (WGS) entry which is preliminary data.</text>
</comment>
<accession>A0A4V2V109</accession>
<evidence type="ECO:0000259" key="2">
    <source>
        <dbReference type="Pfam" id="PF00206"/>
    </source>
</evidence>
<dbReference type="InterPro" id="IPR051546">
    <property type="entry name" value="Aspartate_Ammonia-Lyase"/>
</dbReference>
<dbReference type="InterPro" id="IPR000362">
    <property type="entry name" value="Fumarate_lyase_fam"/>
</dbReference>
<feature type="domain" description="Fumarase C C-terminal" evidence="3">
    <location>
        <begin position="412"/>
        <end position="464"/>
    </location>
</feature>
<dbReference type="OrthoDB" id="9802809at2"/>
<proteinExistence type="predicted"/>
<dbReference type="GO" id="GO:0006099">
    <property type="term" value="P:tricarboxylic acid cycle"/>
    <property type="evidence" value="ECO:0007669"/>
    <property type="project" value="InterPro"/>
</dbReference>
<dbReference type="SUPFAM" id="SSF48557">
    <property type="entry name" value="L-aspartase-like"/>
    <property type="match status" value="1"/>
</dbReference>
<dbReference type="GO" id="GO:0005829">
    <property type="term" value="C:cytosol"/>
    <property type="evidence" value="ECO:0007669"/>
    <property type="project" value="TreeGrafter"/>
</dbReference>
<dbReference type="InterPro" id="IPR022761">
    <property type="entry name" value="Fumarate_lyase_N"/>
</dbReference>
<dbReference type="Proteomes" id="UP000295717">
    <property type="component" value="Unassembled WGS sequence"/>
</dbReference>
<dbReference type="PRINTS" id="PR00149">
    <property type="entry name" value="FUMRATELYASE"/>
</dbReference>
<protein>
    <submittedName>
        <fullName evidence="4">Aspartate ammonia-lyase</fullName>
    </submittedName>
</protein>
<dbReference type="PROSITE" id="PS00163">
    <property type="entry name" value="FUMARATE_LYASES"/>
    <property type="match status" value="1"/>
</dbReference>
<dbReference type="NCBIfam" id="NF008909">
    <property type="entry name" value="PRK12273.1"/>
    <property type="match status" value="1"/>
</dbReference>
<dbReference type="AlphaFoldDB" id="A0A4V2V109"/>
<organism evidence="4 5">
    <name type="scientific">Thiobaca trueperi</name>
    <dbReference type="NCBI Taxonomy" id="127458"/>
    <lineage>
        <taxon>Bacteria</taxon>
        <taxon>Pseudomonadati</taxon>
        <taxon>Pseudomonadota</taxon>
        <taxon>Gammaproteobacteria</taxon>
        <taxon>Chromatiales</taxon>
        <taxon>Chromatiaceae</taxon>
        <taxon>Thiobaca</taxon>
    </lineage>
</organism>
<evidence type="ECO:0000313" key="4">
    <source>
        <dbReference type="EMBL" id="TCT18962.1"/>
    </source>
</evidence>
<dbReference type="GO" id="GO:0006531">
    <property type="term" value="P:aspartate metabolic process"/>
    <property type="evidence" value="ECO:0007669"/>
    <property type="project" value="TreeGrafter"/>
</dbReference>
<evidence type="ECO:0000313" key="5">
    <source>
        <dbReference type="Proteomes" id="UP000295717"/>
    </source>
</evidence>
<dbReference type="InterPro" id="IPR008948">
    <property type="entry name" value="L-Aspartase-like"/>
</dbReference>
<keyword evidence="5" id="KW-1185">Reference proteome</keyword>
<name>A0A4V2V109_9GAMM</name>
<dbReference type="PANTHER" id="PTHR42696:SF2">
    <property type="entry name" value="ASPARTATE AMMONIA-LYASE"/>
    <property type="match status" value="1"/>
</dbReference>
<dbReference type="InterPro" id="IPR024083">
    <property type="entry name" value="Fumarase/histidase_N"/>
</dbReference>
<feature type="domain" description="Fumarate lyase N-terminal" evidence="2">
    <location>
        <begin position="17"/>
        <end position="346"/>
    </location>
</feature>
<dbReference type="InterPro" id="IPR020557">
    <property type="entry name" value="Fumarate_lyase_CS"/>
</dbReference>
<dbReference type="Gene3D" id="1.10.275.10">
    <property type="entry name" value="Fumarase/aspartase (N-terminal domain)"/>
    <property type="match status" value="1"/>
</dbReference>